<dbReference type="Proteomes" id="UP000694422">
    <property type="component" value="Unplaced"/>
</dbReference>
<protein>
    <submittedName>
        <fullName evidence="1">Uncharacterized protein</fullName>
    </submittedName>
</protein>
<dbReference type="Gene3D" id="1.10.10.60">
    <property type="entry name" value="Homeodomain-like"/>
    <property type="match status" value="1"/>
</dbReference>
<evidence type="ECO:0000313" key="2">
    <source>
        <dbReference type="Proteomes" id="UP000694422"/>
    </source>
</evidence>
<reference evidence="1" key="2">
    <citation type="submission" date="2025-09" db="UniProtKB">
        <authorList>
            <consortium name="Ensembl"/>
        </authorList>
    </citation>
    <scope>IDENTIFICATION</scope>
</reference>
<sequence length="129" mass="14315">MDKYSFLKIIFYGLRDIGQLVEYLPHMYKTLGSIPKCYGLGEDEGFLSMSGKRKCRGNLPKGSVKILWDWLYLHCYKPCSSIQKLSLSGQTSLSVLQRAPPLLTSGSTLDLLTRAEAGNPTGDSSTHHS</sequence>
<name>A0A8C9PPH1_SPEDA</name>
<evidence type="ECO:0000313" key="1">
    <source>
        <dbReference type="Ensembl" id="ENSSDAP00000010654.1"/>
    </source>
</evidence>
<keyword evidence="2" id="KW-1185">Reference proteome</keyword>
<organism evidence="1 2">
    <name type="scientific">Spermophilus dauricus</name>
    <name type="common">Daurian ground squirrel</name>
    <dbReference type="NCBI Taxonomy" id="99837"/>
    <lineage>
        <taxon>Eukaryota</taxon>
        <taxon>Metazoa</taxon>
        <taxon>Chordata</taxon>
        <taxon>Craniata</taxon>
        <taxon>Vertebrata</taxon>
        <taxon>Euteleostomi</taxon>
        <taxon>Mammalia</taxon>
        <taxon>Eutheria</taxon>
        <taxon>Euarchontoglires</taxon>
        <taxon>Glires</taxon>
        <taxon>Rodentia</taxon>
        <taxon>Sciuromorpha</taxon>
        <taxon>Sciuridae</taxon>
        <taxon>Xerinae</taxon>
        <taxon>Marmotini</taxon>
        <taxon>Spermophilus</taxon>
    </lineage>
</organism>
<accession>A0A8C9PPH1</accession>
<dbReference type="Ensembl" id="ENSSDAT00000012079.1">
    <property type="protein sequence ID" value="ENSSDAP00000010654.1"/>
    <property type="gene ID" value="ENSSDAG00000009643.1"/>
</dbReference>
<dbReference type="AlphaFoldDB" id="A0A8C9PPH1"/>
<reference evidence="1" key="1">
    <citation type="submission" date="2025-08" db="UniProtKB">
        <authorList>
            <consortium name="Ensembl"/>
        </authorList>
    </citation>
    <scope>IDENTIFICATION</scope>
</reference>
<proteinExistence type="predicted"/>